<organism evidence="9 10">
    <name type="scientific">candidate division WWE3 bacterium RBG_19FT_COMBO_53_11</name>
    <dbReference type="NCBI Taxonomy" id="1802613"/>
    <lineage>
        <taxon>Bacteria</taxon>
        <taxon>Katanobacteria</taxon>
    </lineage>
</organism>
<dbReference type="PANTHER" id="PTHR33280:SF1">
    <property type="entry name" value="LARGE RIBOSOMAL SUBUNIT PROTEIN BL31C"/>
    <property type="match status" value="1"/>
</dbReference>
<dbReference type="HAMAP" id="MF_00501">
    <property type="entry name" value="Ribosomal_bL31_1"/>
    <property type="match status" value="1"/>
</dbReference>
<dbReference type="GO" id="GO:1990904">
    <property type="term" value="C:ribonucleoprotein complex"/>
    <property type="evidence" value="ECO:0007669"/>
    <property type="project" value="UniProtKB-KW"/>
</dbReference>
<dbReference type="InterPro" id="IPR034704">
    <property type="entry name" value="Ribosomal_bL28/bL31-like_sf"/>
</dbReference>
<comment type="caution">
    <text evidence="9">The sequence shown here is derived from an EMBL/GenBank/DDBJ whole genome shotgun (WGS) entry which is preliminary data.</text>
</comment>
<dbReference type="GO" id="GO:0005840">
    <property type="term" value="C:ribosome"/>
    <property type="evidence" value="ECO:0007669"/>
    <property type="project" value="UniProtKB-KW"/>
</dbReference>
<dbReference type="EMBL" id="MEUW01000013">
    <property type="protein sequence ID" value="OGC44659.1"/>
    <property type="molecule type" value="Genomic_DNA"/>
</dbReference>
<evidence type="ECO:0000313" key="9">
    <source>
        <dbReference type="EMBL" id="OGC44659.1"/>
    </source>
</evidence>
<comment type="function">
    <text evidence="7">Binds the 23S rRNA.</text>
</comment>
<evidence type="ECO:0000256" key="7">
    <source>
        <dbReference type="HAMAP-Rule" id="MF_00501"/>
    </source>
</evidence>
<evidence type="ECO:0000256" key="2">
    <source>
        <dbReference type="ARBA" id="ARBA00022730"/>
    </source>
</evidence>
<evidence type="ECO:0000313" key="10">
    <source>
        <dbReference type="Proteomes" id="UP000176583"/>
    </source>
</evidence>
<evidence type="ECO:0000256" key="8">
    <source>
        <dbReference type="SAM" id="MobiDB-lite"/>
    </source>
</evidence>
<evidence type="ECO:0000256" key="3">
    <source>
        <dbReference type="ARBA" id="ARBA00022884"/>
    </source>
</evidence>
<dbReference type="Proteomes" id="UP000176583">
    <property type="component" value="Unassembled WGS sequence"/>
</dbReference>
<dbReference type="PANTHER" id="PTHR33280">
    <property type="entry name" value="50S RIBOSOMAL PROTEIN L31, CHLOROPLASTIC"/>
    <property type="match status" value="1"/>
</dbReference>
<reference evidence="9 10" key="1">
    <citation type="journal article" date="2016" name="Nat. Commun.">
        <title>Thousands of microbial genomes shed light on interconnected biogeochemical processes in an aquifer system.</title>
        <authorList>
            <person name="Anantharaman K."/>
            <person name="Brown C.T."/>
            <person name="Hug L.A."/>
            <person name="Sharon I."/>
            <person name="Castelle C.J."/>
            <person name="Probst A.J."/>
            <person name="Thomas B.C."/>
            <person name="Singh A."/>
            <person name="Wilkins M.J."/>
            <person name="Karaoz U."/>
            <person name="Brodie E.L."/>
            <person name="Williams K.H."/>
            <person name="Hubbard S.S."/>
            <person name="Banfield J.F."/>
        </authorList>
    </citation>
    <scope>NUCLEOTIDE SEQUENCE [LARGE SCALE GENOMIC DNA]</scope>
</reference>
<dbReference type="SUPFAM" id="SSF143800">
    <property type="entry name" value="L28p-like"/>
    <property type="match status" value="1"/>
</dbReference>
<comment type="subunit">
    <text evidence="7">Part of the 50S ribosomal subunit.</text>
</comment>
<comment type="similarity">
    <text evidence="1 7">Belongs to the bacterial ribosomal protein bL31 family. Type A subfamily.</text>
</comment>
<keyword evidence="5 7" id="KW-0687">Ribonucleoprotein</keyword>
<keyword evidence="2 7" id="KW-0699">rRNA-binding</keyword>
<proteinExistence type="inferred from homology"/>
<keyword evidence="4 7" id="KW-0689">Ribosomal protein</keyword>
<feature type="compositionally biased region" description="Basic and acidic residues" evidence="8">
    <location>
        <begin position="75"/>
        <end position="89"/>
    </location>
</feature>
<dbReference type="GO" id="GO:0019843">
    <property type="term" value="F:rRNA binding"/>
    <property type="evidence" value="ECO:0007669"/>
    <property type="project" value="UniProtKB-KW"/>
</dbReference>
<protein>
    <recommendedName>
        <fullName evidence="6 7">Large ribosomal subunit protein bL31</fullName>
    </recommendedName>
</protein>
<sequence>MKKDLHPQYFPEAKVTCASCGNTFTTGSTLPELKVEMCSNCHPFYTGKEVLMDTLGRVEKFEKKRAAGEVGRKVKEAKRAAAEPKEGQKRPMSLKELLEQG</sequence>
<keyword evidence="3 7" id="KW-0694">RNA-binding</keyword>
<dbReference type="InterPro" id="IPR002150">
    <property type="entry name" value="Ribosomal_bL31"/>
</dbReference>
<dbReference type="NCBIfam" id="TIGR00105">
    <property type="entry name" value="L31"/>
    <property type="match status" value="1"/>
</dbReference>
<dbReference type="Gene3D" id="4.10.830.30">
    <property type="entry name" value="Ribosomal protein L31"/>
    <property type="match status" value="1"/>
</dbReference>
<gene>
    <name evidence="7" type="primary">rpmE</name>
    <name evidence="9" type="ORF">A2V54_00685</name>
</gene>
<dbReference type="PRINTS" id="PR01249">
    <property type="entry name" value="RIBOSOMALL31"/>
</dbReference>
<name>A0A1F4UIB4_UNCKA</name>
<evidence type="ECO:0000256" key="1">
    <source>
        <dbReference type="ARBA" id="ARBA00009296"/>
    </source>
</evidence>
<evidence type="ECO:0000256" key="5">
    <source>
        <dbReference type="ARBA" id="ARBA00023274"/>
    </source>
</evidence>
<dbReference type="InterPro" id="IPR042105">
    <property type="entry name" value="Ribosomal_bL31_sf"/>
</dbReference>
<dbReference type="InterPro" id="IPR027491">
    <property type="entry name" value="Ribosomal_bL31_A"/>
</dbReference>
<dbReference type="GO" id="GO:0003735">
    <property type="term" value="F:structural constituent of ribosome"/>
    <property type="evidence" value="ECO:0007669"/>
    <property type="project" value="InterPro"/>
</dbReference>
<feature type="region of interest" description="Disordered" evidence="8">
    <location>
        <begin position="75"/>
        <end position="101"/>
    </location>
</feature>
<evidence type="ECO:0000256" key="4">
    <source>
        <dbReference type="ARBA" id="ARBA00022980"/>
    </source>
</evidence>
<accession>A0A1F4UIB4</accession>
<comment type="caution">
    <text evidence="7">Lacks conserved residue(s) required for the propagation of feature annotation.</text>
</comment>
<dbReference type="AlphaFoldDB" id="A0A1F4UIB4"/>
<dbReference type="STRING" id="1802613.A2V54_00685"/>
<dbReference type="Pfam" id="PF01197">
    <property type="entry name" value="Ribosomal_L31"/>
    <property type="match status" value="1"/>
</dbReference>
<dbReference type="NCBIfam" id="NF000612">
    <property type="entry name" value="PRK00019.1"/>
    <property type="match status" value="1"/>
</dbReference>
<evidence type="ECO:0000256" key="6">
    <source>
        <dbReference type="ARBA" id="ARBA00035687"/>
    </source>
</evidence>
<dbReference type="GO" id="GO:0006412">
    <property type="term" value="P:translation"/>
    <property type="evidence" value="ECO:0007669"/>
    <property type="project" value="UniProtKB-UniRule"/>
</dbReference>